<dbReference type="RefSeq" id="WP_069445596.1">
    <property type="nucleotide sequence ID" value="NZ_LPWE01000014.1"/>
</dbReference>
<organism evidence="1 2">
    <name type="scientific">Methyloceanibacter stevinii</name>
    <dbReference type="NCBI Taxonomy" id="1774970"/>
    <lineage>
        <taxon>Bacteria</taxon>
        <taxon>Pseudomonadati</taxon>
        <taxon>Pseudomonadota</taxon>
        <taxon>Alphaproteobacteria</taxon>
        <taxon>Hyphomicrobiales</taxon>
        <taxon>Hyphomicrobiaceae</taxon>
        <taxon>Methyloceanibacter</taxon>
    </lineage>
</organism>
<evidence type="ECO:0008006" key="3">
    <source>
        <dbReference type="Google" id="ProtNLM"/>
    </source>
</evidence>
<reference evidence="1 2" key="1">
    <citation type="journal article" date="2016" name="Environ. Microbiol.">
        <title>New Methyloceanibacter diversity from North Sea sediments includes methanotroph containing solely the soluble methane monooxygenase.</title>
        <authorList>
            <person name="Vekeman B."/>
            <person name="Kerckhof F.M."/>
            <person name="Cremers G."/>
            <person name="de Vos P."/>
            <person name="Vandamme P."/>
            <person name="Boon N."/>
            <person name="Op den Camp H.J."/>
            <person name="Heylen K."/>
        </authorList>
    </citation>
    <scope>NUCLEOTIDE SEQUENCE [LARGE SCALE GENOMIC DNA]</scope>
    <source>
        <strain evidence="1 2">R-67176</strain>
    </source>
</reference>
<evidence type="ECO:0000313" key="1">
    <source>
        <dbReference type="EMBL" id="ODR93533.1"/>
    </source>
</evidence>
<dbReference type="PIRSF" id="PIRSF016624">
    <property type="entry name" value="Mu_prophg_I"/>
    <property type="match status" value="1"/>
</dbReference>
<evidence type="ECO:0000313" key="2">
    <source>
        <dbReference type="Proteomes" id="UP000094172"/>
    </source>
</evidence>
<dbReference type="Pfam" id="PF10123">
    <property type="entry name" value="Mu-like_Pro"/>
    <property type="match status" value="1"/>
</dbReference>
<proteinExistence type="predicted"/>
<comment type="caution">
    <text evidence="1">The sequence shown here is derived from an EMBL/GenBank/DDBJ whole genome shotgun (WGS) entry which is preliminary data.</text>
</comment>
<dbReference type="Proteomes" id="UP000094172">
    <property type="component" value="Unassembled WGS sequence"/>
</dbReference>
<accession>A0A1E3VJ49</accession>
<dbReference type="EMBL" id="LPWE01000014">
    <property type="protein sequence ID" value="ODR93533.1"/>
    <property type="molecule type" value="Genomic_DNA"/>
</dbReference>
<protein>
    <recommendedName>
        <fullName evidence="3">Mu-like prophage I protein</fullName>
    </recommendedName>
</protein>
<sequence>MTKPNATLAAFSIDLGLAKGADVPDYIKLIPLGELQTVDSRGPYRVNEPEKIIAASMQSGDRWPIDENHATDRAAVTHEPAPARGWIVEMQTRADGIWGKVEWTKAGRELMADRAYRFLSPVITHDEKLNVLTIERAALTNTPNLRGMVALNMEGSDMDFMGKLRKALGLAEDADEDAVLAAVAKATEKVDVTKAVQSALNPIGKAAGLGEGATGTAILGRVETLNENAKEAGSKDEAVTALQTELKDTATKLTELQTGIAKSKAEAFVDGCIKEGRVGVKAVRDHYIARHMKEPEAVEKELTALPVLDGGAIIPTLPGDKDGVALQSAEQDVCVALGIPEDKFKETRDAERSA</sequence>
<dbReference type="AlphaFoldDB" id="A0A1E3VJ49"/>
<gene>
    <name evidence="1" type="ORF">AUC70_11760</name>
</gene>
<keyword evidence="2" id="KW-1185">Reference proteome</keyword>
<dbReference type="STRING" id="1774970.AUC70_11760"/>
<name>A0A1E3VJ49_9HYPH</name>
<dbReference type="InterPro" id="IPR012106">
    <property type="entry name" value="Phage_Mu_Gp1"/>
</dbReference>